<dbReference type="STRING" id="108003.B1C78_13935"/>
<evidence type="ECO:0000313" key="1">
    <source>
        <dbReference type="EMBL" id="OOG22772.1"/>
    </source>
</evidence>
<evidence type="ECO:0000313" key="2">
    <source>
        <dbReference type="Proteomes" id="UP000189462"/>
    </source>
</evidence>
<keyword evidence="2" id="KW-1185">Reference proteome</keyword>
<dbReference type="EMBL" id="MVBK01000091">
    <property type="protein sequence ID" value="OOG22772.1"/>
    <property type="molecule type" value="Genomic_DNA"/>
</dbReference>
<comment type="caution">
    <text evidence="1">The sequence shown here is derived from an EMBL/GenBank/DDBJ whole genome shotgun (WGS) entry which is preliminary data.</text>
</comment>
<protein>
    <submittedName>
        <fullName evidence="1">Uncharacterized protein</fullName>
    </submittedName>
</protein>
<reference evidence="1 2" key="1">
    <citation type="submission" date="2017-02" db="EMBL/GenBank/DDBJ databases">
        <title>Genomic diversity within the haloalkaliphilic genus Thioalkalivibrio.</title>
        <authorList>
            <person name="Ahn A.-C."/>
            <person name="Meier-Kolthoff J."/>
            <person name="Overmars L."/>
            <person name="Richter M."/>
            <person name="Woyke T."/>
            <person name="Sorokin D.Y."/>
            <person name="Muyzer G."/>
        </authorList>
    </citation>
    <scope>NUCLEOTIDE SEQUENCE [LARGE SCALE GENOMIC DNA]</scope>
    <source>
        <strain evidence="1 2">ALJD</strain>
    </source>
</reference>
<name>A0A1V3ND30_9GAMM</name>
<gene>
    <name evidence="1" type="ORF">B1C78_13935</name>
</gene>
<dbReference type="AlphaFoldDB" id="A0A1V3ND30"/>
<sequence>MPICLEALGTPRFNTMLKEALTRLGVDVLPLQQGLRNGSVSLDKDLSITILDLRETPERVMVRVGAFYSSVLAGCACADDPSPENEYPEYCEMDLEIDRPDGTARISVVGS</sequence>
<dbReference type="Proteomes" id="UP000189462">
    <property type="component" value="Unassembled WGS sequence"/>
</dbReference>
<accession>A0A1V3ND30</accession>
<dbReference type="OrthoDB" id="9800518at2"/>
<proteinExistence type="predicted"/>
<organism evidence="1 2">
    <name type="scientific">Thioalkalivibrio denitrificans</name>
    <dbReference type="NCBI Taxonomy" id="108003"/>
    <lineage>
        <taxon>Bacteria</taxon>
        <taxon>Pseudomonadati</taxon>
        <taxon>Pseudomonadota</taxon>
        <taxon>Gammaproteobacteria</taxon>
        <taxon>Chromatiales</taxon>
        <taxon>Ectothiorhodospiraceae</taxon>
        <taxon>Thioalkalivibrio</taxon>
    </lineage>
</organism>